<comment type="caution">
    <text evidence="3">The sequence shown here is derived from an EMBL/GenBank/DDBJ whole genome shotgun (WGS) entry which is preliminary data.</text>
</comment>
<sequence>MDGAPYLRKVYLKTYKNYPELLKAVENMLKFTNGEYNERKGIKDLELYQRTRIKIEIGCWLVMFHGICFLPLVRDAES</sequence>
<keyword evidence="1" id="KW-0927">Auxin signaling pathway</keyword>
<dbReference type="AlphaFoldDB" id="A0ABC8K215"/>
<dbReference type="Proteomes" id="UP001642260">
    <property type="component" value="Unassembled WGS sequence"/>
</dbReference>
<organism evidence="3 4">
    <name type="scientific">Eruca vesicaria subsp. sativa</name>
    <name type="common">Garden rocket</name>
    <name type="synonym">Eruca sativa</name>
    <dbReference type="NCBI Taxonomy" id="29727"/>
    <lineage>
        <taxon>Eukaryota</taxon>
        <taxon>Viridiplantae</taxon>
        <taxon>Streptophyta</taxon>
        <taxon>Embryophyta</taxon>
        <taxon>Tracheophyta</taxon>
        <taxon>Spermatophyta</taxon>
        <taxon>Magnoliopsida</taxon>
        <taxon>eudicotyledons</taxon>
        <taxon>Gunneridae</taxon>
        <taxon>Pentapetalae</taxon>
        <taxon>rosids</taxon>
        <taxon>malvids</taxon>
        <taxon>Brassicales</taxon>
        <taxon>Brassicaceae</taxon>
        <taxon>Brassiceae</taxon>
        <taxon>Eruca</taxon>
    </lineage>
</organism>
<evidence type="ECO:0000259" key="2">
    <source>
        <dbReference type="Pfam" id="PF02309"/>
    </source>
</evidence>
<reference evidence="3 4" key="1">
    <citation type="submission" date="2022-03" db="EMBL/GenBank/DDBJ databases">
        <authorList>
            <person name="Macdonald S."/>
            <person name="Ahmed S."/>
            <person name="Newling K."/>
        </authorList>
    </citation>
    <scope>NUCLEOTIDE SEQUENCE [LARGE SCALE GENOMIC DNA]</scope>
</reference>
<keyword evidence="4" id="KW-1185">Reference proteome</keyword>
<comment type="similarity">
    <text evidence="1">Belongs to the Aux/IAA family.</text>
</comment>
<keyword evidence="1" id="KW-0539">Nucleus</keyword>
<proteinExistence type="inferred from homology"/>
<dbReference type="GO" id="GO:0005634">
    <property type="term" value="C:nucleus"/>
    <property type="evidence" value="ECO:0007669"/>
    <property type="project" value="UniProtKB-SubCell"/>
</dbReference>
<evidence type="ECO:0000313" key="4">
    <source>
        <dbReference type="Proteomes" id="UP001642260"/>
    </source>
</evidence>
<dbReference type="Pfam" id="PF02309">
    <property type="entry name" value="AUX_IAA"/>
    <property type="match status" value="1"/>
</dbReference>
<dbReference type="InterPro" id="IPR033389">
    <property type="entry name" value="AUX/IAA_dom"/>
</dbReference>
<keyword evidence="1" id="KW-0678">Repressor</keyword>
<dbReference type="GO" id="GO:0009734">
    <property type="term" value="P:auxin-activated signaling pathway"/>
    <property type="evidence" value="ECO:0007669"/>
    <property type="project" value="UniProtKB-UniRule"/>
</dbReference>
<keyword evidence="1" id="KW-0804">Transcription</keyword>
<keyword evidence="1" id="KW-0805">Transcription regulation</keyword>
<accession>A0ABC8K215</accession>
<gene>
    <name evidence="3" type="ORF">ERUC_LOCUS17387</name>
</gene>
<comment type="subcellular location">
    <subcellularLocation>
        <location evidence="1">Nucleus</location>
    </subcellularLocation>
</comment>
<feature type="domain" description="AUX/IAA" evidence="2">
    <location>
        <begin position="1"/>
        <end position="46"/>
    </location>
</feature>
<evidence type="ECO:0000256" key="1">
    <source>
        <dbReference type="RuleBase" id="RU004549"/>
    </source>
</evidence>
<dbReference type="Gene3D" id="3.10.20.90">
    <property type="entry name" value="Phosphatidylinositol 3-kinase Catalytic Subunit, Chain A, domain 1"/>
    <property type="match status" value="1"/>
</dbReference>
<comment type="subunit">
    <text evidence="1">Homodimers and heterodimers.</text>
</comment>
<name>A0ABC8K215_ERUVS</name>
<comment type="function">
    <text evidence="1">Aux/IAA proteins are short-lived transcriptional factors that function as repressors of early auxin response genes at low auxin concentrations.</text>
</comment>
<evidence type="ECO:0000313" key="3">
    <source>
        <dbReference type="EMBL" id="CAH8348486.1"/>
    </source>
</evidence>
<protein>
    <recommendedName>
        <fullName evidence="1">Auxin-responsive protein</fullName>
    </recommendedName>
</protein>
<dbReference type="EMBL" id="CAKOAT010160266">
    <property type="protein sequence ID" value="CAH8348486.1"/>
    <property type="molecule type" value="Genomic_DNA"/>
</dbReference>